<evidence type="ECO:0000256" key="7">
    <source>
        <dbReference type="SAM" id="Phobius"/>
    </source>
</evidence>
<evidence type="ECO:0000256" key="1">
    <source>
        <dbReference type="ARBA" id="ARBA00004141"/>
    </source>
</evidence>
<comment type="subcellular location">
    <subcellularLocation>
        <location evidence="1">Membrane</location>
        <topology evidence="1">Multi-pass membrane protein</topology>
    </subcellularLocation>
</comment>
<comment type="similarity">
    <text evidence="2">Belongs to the sodium:solute symporter (SSF) (TC 2.A.21) family.</text>
</comment>
<feature type="transmembrane region" description="Helical" evidence="7">
    <location>
        <begin position="153"/>
        <end position="173"/>
    </location>
</feature>
<dbReference type="PANTHER" id="PTHR48086:SF5">
    <property type="entry name" value="NA(+):SOLUTE SYMPORTER (SSF FAMILY)"/>
    <property type="match status" value="1"/>
</dbReference>
<dbReference type="PANTHER" id="PTHR48086">
    <property type="entry name" value="SODIUM/PROLINE SYMPORTER-RELATED"/>
    <property type="match status" value="1"/>
</dbReference>
<feature type="transmembrane region" description="Helical" evidence="7">
    <location>
        <begin position="45"/>
        <end position="65"/>
    </location>
</feature>
<proteinExistence type="inferred from homology"/>
<evidence type="ECO:0000313" key="9">
    <source>
        <dbReference type="Proteomes" id="UP000230709"/>
    </source>
</evidence>
<dbReference type="PROSITE" id="PS50283">
    <property type="entry name" value="NA_SOLUT_SYMP_3"/>
    <property type="match status" value="1"/>
</dbReference>
<protein>
    <submittedName>
        <fullName evidence="8">Symporter-like protein</fullName>
    </submittedName>
</protein>
<dbReference type="GO" id="GO:0022857">
    <property type="term" value="F:transmembrane transporter activity"/>
    <property type="evidence" value="ECO:0007669"/>
    <property type="project" value="InterPro"/>
</dbReference>
<sequence length="589" mass="59446">MRQTGEGSFEERARLDARIAFVVATFGSAYGLVALLDRVGAPERLVALLSPYFTVVALAGLGFLLHSMRVSFYYAASRAAPASYAGLATTAMMMGLAAPFAARLAGQSSPSAVVAGFLLGLAAIAALVGPLLRKTGAFSLTELLAARFCTVEPRLGMIAVAALSSAIVALAGYQTAVDALVGFTGSGRPFAAFFIGVAILLIAGPGGVGGVVWSACAAAGVMLVGFALPQAALVAQDGAVALPVVGDEALWREATALMQNWGLVGRGSAADYLTALGLALGVATLAPALTPFVATRDAPAARRAGVAALFWTLVAAALVAATIAASALALSRVAVGQTPEHLPDALYQASGRGFVQICGARVDRPAAARTACLARNLPPGAPLRAQDVSVRAEYLIGGLPQLEKLGAAFTGLIASGLIAVGLVLAAASLHACAAAVGHDALYRLRAESALTSRRLAITRLALVGVTALGSATSAANAIDARTLVGLALAISASGLFPLLGLVFLPRAQEKDAMTAQLIGVATMAGTLFVEPGPPGVGALAWAGFSGALAGLLAGVLTARLWSHETPESVAFVRRLLRGDGKVLREDKGA</sequence>
<keyword evidence="4 7" id="KW-0812">Transmembrane</keyword>
<feature type="transmembrane region" description="Helical" evidence="7">
    <location>
        <begin position="179"/>
        <end position="203"/>
    </location>
</feature>
<dbReference type="InterPro" id="IPR001734">
    <property type="entry name" value="Na/solute_symporter"/>
</dbReference>
<feature type="transmembrane region" description="Helical" evidence="7">
    <location>
        <begin position="20"/>
        <end position="39"/>
    </location>
</feature>
<dbReference type="EMBL" id="CP023737">
    <property type="protein sequence ID" value="ATQ66991.1"/>
    <property type="molecule type" value="Genomic_DNA"/>
</dbReference>
<feature type="transmembrane region" description="Helical" evidence="7">
    <location>
        <begin position="511"/>
        <end position="529"/>
    </location>
</feature>
<name>A0A2D2CW27_METT3</name>
<dbReference type="RefSeq" id="WP_003610987.1">
    <property type="nucleotide sequence ID" value="NZ_ADVE02000001.1"/>
</dbReference>
<feature type="transmembrane region" description="Helical" evidence="7">
    <location>
        <begin position="484"/>
        <end position="504"/>
    </location>
</feature>
<dbReference type="STRING" id="595536.GCA_000178815_04531"/>
<gene>
    <name evidence="8" type="ORF">CQW49_03150</name>
</gene>
<dbReference type="AlphaFoldDB" id="A0A2D2CW27"/>
<evidence type="ECO:0000256" key="6">
    <source>
        <dbReference type="ARBA" id="ARBA00023136"/>
    </source>
</evidence>
<organism evidence="8 9">
    <name type="scientific">Methylosinus trichosporium (strain ATCC 35070 / NCIMB 11131 / UNIQEM 75 / OB3b)</name>
    <dbReference type="NCBI Taxonomy" id="595536"/>
    <lineage>
        <taxon>Bacteria</taxon>
        <taxon>Pseudomonadati</taxon>
        <taxon>Pseudomonadota</taxon>
        <taxon>Alphaproteobacteria</taxon>
        <taxon>Hyphomicrobiales</taxon>
        <taxon>Methylocystaceae</taxon>
        <taxon>Methylosinus</taxon>
    </lineage>
</organism>
<evidence type="ECO:0000256" key="3">
    <source>
        <dbReference type="ARBA" id="ARBA00022448"/>
    </source>
</evidence>
<feature type="transmembrane region" description="Helical" evidence="7">
    <location>
        <begin position="112"/>
        <end position="132"/>
    </location>
</feature>
<feature type="transmembrane region" description="Helical" evidence="7">
    <location>
        <begin position="457"/>
        <end position="478"/>
    </location>
</feature>
<evidence type="ECO:0000256" key="4">
    <source>
        <dbReference type="ARBA" id="ARBA00022692"/>
    </source>
</evidence>
<accession>A0A2D2CW27</accession>
<feature type="transmembrane region" description="Helical" evidence="7">
    <location>
        <begin position="535"/>
        <end position="556"/>
    </location>
</feature>
<keyword evidence="6 7" id="KW-0472">Membrane</keyword>
<feature type="transmembrane region" description="Helical" evidence="7">
    <location>
        <begin position="306"/>
        <end position="330"/>
    </location>
</feature>
<evidence type="ECO:0000256" key="5">
    <source>
        <dbReference type="ARBA" id="ARBA00022989"/>
    </source>
</evidence>
<dbReference type="KEGG" id="mtw:CQW49_03150"/>
<feature type="transmembrane region" description="Helical" evidence="7">
    <location>
        <begin position="272"/>
        <end position="294"/>
    </location>
</feature>
<dbReference type="InterPro" id="IPR038377">
    <property type="entry name" value="Na/Glc_symporter_sf"/>
</dbReference>
<evidence type="ECO:0000313" key="8">
    <source>
        <dbReference type="EMBL" id="ATQ66991.1"/>
    </source>
</evidence>
<keyword evidence="9" id="KW-1185">Reference proteome</keyword>
<evidence type="ECO:0000256" key="2">
    <source>
        <dbReference type="ARBA" id="ARBA00006434"/>
    </source>
</evidence>
<keyword evidence="3" id="KW-0813">Transport</keyword>
<dbReference type="Gene3D" id="1.20.1730.10">
    <property type="entry name" value="Sodium/glucose cotransporter"/>
    <property type="match status" value="1"/>
</dbReference>
<feature type="transmembrane region" description="Helical" evidence="7">
    <location>
        <begin position="412"/>
        <end position="436"/>
    </location>
</feature>
<reference evidence="9" key="1">
    <citation type="submission" date="2017-10" db="EMBL/GenBank/DDBJ databases">
        <title>Completed PacBio SMRT sequence of Methylosinus trichosporium OB3b reveals presence of a third large plasmid.</title>
        <authorList>
            <person name="Charles T.C."/>
            <person name="Lynch M.D.J."/>
            <person name="Heil J.R."/>
            <person name="Cheng J."/>
        </authorList>
    </citation>
    <scope>NUCLEOTIDE SEQUENCE [LARGE SCALE GENOMIC DNA]</scope>
    <source>
        <strain evidence="9">OB3b</strain>
    </source>
</reference>
<keyword evidence="5 7" id="KW-1133">Transmembrane helix</keyword>
<dbReference type="Proteomes" id="UP000230709">
    <property type="component" value="Chromosome"/>
</dbReference>
<dbReference type="GO" id="GO:0005886">
    <property type="term" value="C:plasma membrane"/>
    <property type="evidence" value="ECO:0007669"/>
    <property type="project" value="TreeGrafter"/>
</dbReference>
<feature type="transmembrane region" description="Helical" evidence="7">
    <location>
        <begin position="85"/>
        <end position="106"/>
    </location>
</feature>
<feature type="transmembrane region" description="Helical" evidence="7">
    <location>
        <begin position="210"/>
        <end position="228"/>
    </location>
</feature>
<dbReference type="InterPro" id="IPR050277">
    <property type="entry name" value="Sodium:Solute_Symporter"/>
</dbReference>